<geneLocation type="plasmid" evidence="1">
    <name>pNFSY06</name>
</geneLocation>
<dbReference type="EMBL" id="CP024793">
    <property type="protein sequence ID" value="AUB44541.1"/>
    <property type="molecule type" value="Genomic_DNA"/>
</dbReference>
<proteinExistence type="predicted"/>
<evidence type="ECO:0000313" key="2">
    <source>
        <dbReference type="EMBL" id="AUB44541.1"/>
    </source>
</evidence>
<dbReference type="EMBL" id="CP024791">
    <property type="protein sequence ID" value="AUB43744.1"/>
    <property type="molecule type" value="Genomic_DNA"/>
</dbReference>
<dbReference type="KEGG" id="nfl:COO91_09934"/>
<dbReference type="Proteomes" id="UP000232003">
    <property type="component" value="Plasmid pNFSY08"/>
</dbReference>
<reference evidence="2 3" key="1">
    <citation type="submission" date="2017-11" db="EMBL/GenBank/DDBJ databases">
        <title>Complete genome of a free-living desiccation-tolerant cyanobacterium and its photosynthetic adaptation to extreme terrestrial habitat.</title>
        <authorList>
            <person name="Shang J."/>
        </authorList>
    </citation>
    <scope>NUCLEOTIDE SEQUENCE [LARGE SCALE GENOMIC DNA]</scope>
    <source>
        <strain evidence="2 3">CCNUN1</strain>
        <plasmid evidence="3">pnfsy06</plasmid>
        <plasmid evidence="1">pNFSY06</plasmid>
        <plasmid evidence="3">pnfsy08</plasmid>
        <plasmid evidence="2">pNFSY08</plasmid>
    </source>
</reference>
<evidence type="ECO:0000313" key="3">
    <source>
        <dbReference type="Proteomes" id="UP000232003"/>
    </source>
</evidence>
<name>A0A2K8TA57_9NOSO</name>
<geneLocation type="plasmid" evidence="3">
    <name>pnfsy06</name>
</geneLocation>
<keyword evidence="2" id="KW-0614">Plasmid</keyword>
<keyword evidence="3" id="KW-1185">Reference proteome</keyword>
<sequence length="45" mass="5250">MFQAWNTELIPILYEDAVIVQEPTDKYAKYAKKLRDLAQLHKGTV</sequence>
<protein>
    <submittedName>
        <fullName evidence="2">Uncharacterized protein</fullName>
    </submittedName>
</protein>
<dbReference type="Proteomes" id="UP000232003">
    <property type="component" value="Plasmid pNFSY06"/>
</dbReference>
<dbReference type="KEGG" id="nfl:COO91_10774"/>
<organism evidence="2 3">
    <name type="scientific">Nostoc flagelliforme CCNUN1</name>
    <dbReference type="NCBI Taxonomy" id="2038116"/>
    <lineage>
        <taxon>Bacteria</taxon>
        <taxon>Bacillati</taxon>
        <taxon>Cyanobacteriota</taxon>
        <taxon>Cyanophyceae</taxon>
        <taxon>Nostocales</taxon>
        <taxon>Nostocaceae</taxon>
        <taxon>Nostoc</taxon>
    </lineage>
</organism>
<accession>A0A2K8TA57</accession>
<geneLocation type="plasmid" evidence="2">
    <name>pNFSY08</name>
</geneLocation>
<gene>
    <name evidence="1" type="ORF">COO91_09934</name>
    <name evidence="2" type="ORF">COO91_10774</name>
</gene>
<dbReference type="AlphaFoldDB" id="A0A2K8TA57"/>
<evidence type="ECO:0000313" key="1">
    <source>
        <dbReference type="EMBL" id="AUB43744.1"/>
    </source>
</evidence>
<dbReference type="RefSeq" id="WP_157816929.1">
    <property type="nucleotide sequence ID" value="NZ_CAWNNC010000007.1"/>
</dbReference>
<geneLocation type="plasmid" evidence="3">
    <name>pnfsy08</name>
</geneLocation>